<dbReference type="OrthoDB" id="1304206at2759"/>
<protein>
    <recommendedName>
        <fullName evidence="3">DUF4283 domain-containing protein</fullName>
    </recommendedName>
</protein>
<comment type="caution">
    <text evidence="1">The sequence shown here is derived from an EMBL/GenBank/DDBJ whole genome shotgun (WGS) entry which is preliminary data.</text>
</comment>
<dbReference type="Proteomes" id="UP000554482">
    <property type="component" value="Unassembled WGS sequence"/>
</dbReference>
<dbReference type="PANTHER" id="PTHR31286">
    <property type="entry name" value="GLYCINE-RICH CELL WALL STRUCTURAL PROTEIN 1.8-LIKE"/>
    <property type="match status" value="1"/>
</dbReference>
<dbReference type="InterPro" id="IPR040256">
    <property type="entry name" value="At4g02000-like"/>
</dbReference>
<dbReference type="EMBL" id="JABWDY010000332">
    <property type="protein sequence ID" value="KAF5208184.1"/>
    <property type="molecule type" value="Genomic_DNA"/>
</dbReference>
<proteinExistence type="predicted"/>
<dbReference type="PANTHER" id="PTHR31286:SF180">
    <property type="entry name" value="OS10G0362600 PROTEIN"/>
    <property type="match status" value="1"/>
</dbReference>
<name>A0A7J6XEL6_THATH</name>
<organism evidence="1 2">
    <name type="scientific">Thalictrum thalictroides</name>
    <name type="common">Rue-anemone</name>
    <name type="synonym">Anemone thalictroides</name>
    <dbReference type="NCBI Taxonomy" id="46969"/>
    <lineage>
        <taxon>Eukaryota</taxon>
        <taxon>Viridiplantae</taxon>
        <taxon>Streptophyta</taxon>
        <taxon>Embryophyta</taxon>
        <taxon>Tracheophyta</taxon>
        <taxon>Spermatophyta</taxon>
        <taxon>Magnoliopsida</taxon>
        <taxon>Ranunculales</taxon>
        <taxon>Ranunculaceae</taxon>
        <taxon>Thalictroideae</taxon>
        <taxon>Thalictrum</taxon>
    </lineage>
</organism>
<evidence type="ECO:0000313" key="1">
    <source>
        <dbReference type="EMBL" id="KAF5208184.1"/>
    </source>
</evidence>
<evidence type="ECO:0008006" key="3">
    <source>
        <dbReference type="Google" id="ProtNLM"/>
    </source>
</evidence>
<evidence type="ECO:0000313" key="2">
    <source>
        <dbReference type="Proteomes" id="UP000554482"/>
    </source>
</evidence>
<feature type="non-terminal residue" evidence="1">
    <location>
        <position position="78"/>
    </location>
</feature>
<gene>
    <name evidence="1" type="ORF">FRX31_002229</name>
</gene>
<dbReference type="AlphaFoldDB" id="A0A7J6XEL6"/>
<reference evidence="1 2" key="1">
    <citation type="submission" date="2020-06" db="EMBL/GenBank/DDBJ databases">
        <title>Transcriptomic and genomic resources for Thalictrum thalictroides and T. hernandezii: Facilitating candidate gene discovery in an emerging model plant lineage.</title>
        <authorList>
            <person name="Arias T."/>
            <person name="Riano-Pachon D.M."/>
            <person name="Di Stilio V.S."/>
        </authorList>
    </citation>
    <scope>NUCLEOTIDE SEQUENCE [LARGE SCALE GENOMIC DNA]</scope>
    <source>
        <strain evidence="2">cv. WT478/WT964</strain>
        <tissue evidence="1">Leaves</tissue>
    </source>
</reference>
<accession>A0A7J6XEL6</accession>
<keyword evidence="2" id="KW-1185">Reference proteome</keyword>
<sequence>MGIRFKIFRWHAGFSLKLDPAVAPVWVEMPKLPLEFFYPSMLKSIGNGLGTFVSIDRDTSSLARPDVARICVEMDVQE</sequence>